<reference evidence="1 2" key="1">
    <citation type="journal article" date="2023" name="IMA Fungus">
        <title>Comparative genomic study of the Penicillium genus elucidates a diverse pangenome and 15 lateral gene transfer events.</title>
        <authorList>
            <person name="Petersen C."/>
            <person name="Sorensen T."/>
            <person name="Nielsen M.R."/>
            <person name="Sondergaard T.E."/>
            <person name="Sorensen J.L."/>
            <person name="Fitzpatrick D.A."/>
            <person name="Frisvad J.C."/>
            <person name="Nielsen K.L."/>
        </authorList>
    </citation>
    <scope>NUCLEOTIDE SEQUENCE [LARGE SCALE GENOMIC DNA]</scope>
    <source>
        <strain evidence="1 2">IBT 29057</strain>
    </source>
</reference>
<comment type="caution">
    <text evidence="1">The sequence shown here is derived from an EMBL/GenBank/DDBJ whole genome shotgun (WGS) entry which is preliminary data.</text>
</comment>
<gene>
    <name evidence="1" type="ORF">N7450_007375</name>
</gene>
<dbReference type="Proteomes" id="UP001216150">
    <property type="component" value="Unassembled WGS sequence"/>
</dbReference>
<evidence type="ECO:0000313" key="1">
    <source>
        <dbReference type="EMBL" id="KAJ5581074.1"/>
    </source>
</evidence>
<evidence type="ECO:0000313" key="2">
    <source>
        <dbReference type="Proteomes" id="UP001216150"/>
    </source>
</evidence>
<dbReference type="AlphaFoldDB" id="A0AAD6DHJ0"/>
<proteinExistence type="predicted"/>
<dbReference type="EMBL" id="JAQJAC010000006">
    <property type="protein sequence ID" value="KAJ5581074.1"/>
    <property type="molecule type" value="Genomic_DNA"/>
</dbReference>
<name>A0AAD6DHJ0_9EURO</name>
<keyword evidence="2" id="KW-1185">Reference proteome</keyword>
<sequence length="71" mass="8324">MLISQLNIFPHLQKNLISFMSTDVLRKEILKRSSFYSDYTSACLARQEISLEDVIPNNPIVFHHCQLRDED</sequence>
<protein>
    <submittedName>
        <fullName evidence="1">Uncharacterized protein</fullName>
    </submittedName>
</protein>
<accession>A0AAD6DHJ0</accession>
<organism evidence="1 2">
    <name type="scientific">Penicillium hetheringtonii</name>
    <dbReference type="NCBI Taxonomy" id="911720"/>
    <lineage>
        <taxon>Eukaryota</taxon>
        <taxon>Fungi</taxon>
        <taxon>Dikarya</taxon>
        <taxon>Ascomycota</taxon>
        <taxon>Pezizomycotina</taxon>
        <taxon>Eurotiomycetes</taxon>
        <taxon>Eurotiomycetidae</taxon>
        <taxon>Eurotiales</taxon>
        <taxon>Aspergillaceae</taxon>
        <taxon>Penicillium</taxon>
    </lineage>
</organism>